<dbReference type="InterPro" id="IPR029058">
    <property type="entry name" value="AB_hydrolase_fold"/>
</dbReference>
<protein>
    <recommendedName>
        <fullName evidence="1">Carboxylesterase type B domain-containing protein</fullName>
    </recommendedName>
</protein>
<organism evidence="2 3">
    <name type="scientific">Pristionchus entomophagus</name>
    <dbReference type="NCBI Taxonomy" id="358040"/>
    <lineage>
        <taxon>Eukaryota</taxon>
        <taxon>Metazoa</taxon>
        <taxon>Ecdysozoa</taxon>
        <taxon>Nematoda</taxon>
        <taxon>Chromadorea</taxon>
        <taxon>Rhabditida</taxon>
        <taxon>Rhabditina</taxon>
        <taxon>Diplogasteromorpha</taxon>
        <taxon>Diplogasteroidea</taxon>
        <taxon>Neodiplogasteridae</taxon>
        <taxon>Pristionchus</taxon>
    </lineage>
</organism>
<comment type="caution">
    <text evidence="2">The sequence shown here is derived from an EMBL/GenBank/DDBJ whole genome shotgun (WGS) entry which is preliminary data.</text>
</comment>
<dbReference type="Gene3D" id="3.40.50.1820">
    <property type="entry name" value="alpha/beta hydrolase"/>
    <property type="match status" value="1"/>
</dbReference>
<dbReference type="SUPFAM" id="SSF53474">
    <property type="entry name" value="alpha/beta-Hydrolases"/>
    <property type="match status" value="1"/>
</dbReference>
<feature type="non-terminal residue" evidence="2">
    <location>
        <position position="1"/>
    </location>
</feature>
<keyword evidence="3" id="KW-1185">Reference proteome</keyword>
<name>A0AAV5S764_9BILA</name>
<proteinExistence type="predicted"/>
<dbReference type="Proteomes" id="UP001432027">
    <property type="component" value="Unassembled WGS sequence"/>
</dbReference>
<dbReference type="PANTHER" id="PTHR45580:SF6">
    <property type="entry name" value="CARBOXYLESTERASE TYPE B DOMAIN-CONTAINING PROTEIN"/>
    <property type="match status" value="1"/>
</dbReference>
<dbReference type="EMBL" id="BTSX01000001">
    <property type="protein sequence ID" value="GMS78747.1"/>
    <property type="molecule type" value="Genomic_DNA"/>
</dbReference>
<accession>A0AAV5S764</accession>
<evidence type="ECO:0000313" key="2">
    <source>
        <dbReference type="EMBL" id="GMS78747.1"/>
    </source>
</evidence>
<dbReference type="AlphaFoldDB" id="A0AAV5S764"/>
<evidence type="ECO:0000313" key="3">
    <source>
        <dbReference type="Proteomes" id="UP001432027"/>
    </source>
</evidence>
<gene>
    <name evidence="2" type="ORF">PENTCL1PPCAC_922</name>
</gene>
<feature type="domain" description="Carboxylesterase type B" evidence="1">
    <location>
        <begin position="1"/>
        <end position="391"/>
    </location>
</feature>
<feature type="non-terminal residue" evidence="2">
    <location>
        <position position="401"/>
    </location>
</feature>
<dbReference type="Pfam" id="PF00135">
    <property type="entry name" value="COesterase"/>
    <property type="match status" value="1"/>
</dbReference>
<evidence type="ECO:0000259" key="1">
    <source>
        <dbReference type="Pfam" id="PF00135"/>
    </source>
</evidence>
<dbReference type="PANTHER" id="PTHR45580">
    <property type="entry name" value="PROTEIN CBG05369"/>
    <property type="match status" value="1"/>
</dbReference>
<sequence>CLHLNVYTSQTCRESNASCAVLFLIHGGLGIFESTMKFPDETLVRNFVSQDIVIVSTAYRLGMFGAIALGDENAVTANLAMHDILAAVKFTRSEIAVFGGDMERITAMGHSAGGRYALMIAFSPGISKPGEKRLINGVVTMSSPVGLETQEETVMRSHEAASELGCEGTAYEIIRCLRGFDTDTIVEAVFNMPGRDFGGKKGPLSLTMAGELFPIENERELRESRDPIRLMTGTTVFEIPGFSGKDRVNRLLGVSNTDECYNKYLYDTFGSTEQPSPALIAYRQNGTFKPAHFEGSHEFIMSTHIYAKYQAEIGGEVYLYEYDYPVHGQHADDAYFVLGFHEFEKDENEEWLSRVYPKYFSQFIKGERPAEDWYPVKPHLMNYYSVNRNITDDVFPHMKFG</sequence>
<reference evidence="2" key="1">
    <citation type="submission" date="2023-10" db="EMBL/GenBank/DDBJ databases">
        <title>Genome assembly of Pristionchus species.</title>
        <authorList>
            <person name="Yoshida K."/>
            <person name="Sommer R.J."/>
        </authorList>
    </citation>
    <scope>NUCLEOTIDE SEQUENCE</scope>
    <source>
        <strain evidence="2">RS0144</strain>
    </source>
</reference>
<dbReference type="InterPro" id="IPR002018">
    <property type="entry name" value="CarbesteraseB"/>
</dbReference>